<comment type="caution">
    <text evidence="2">The sequence shown here is derived from an EMBL/GenBank/DDBJ whole genome shotgun (WGS) entry which is preliminary data.</text>
</comment>
<dbReference type="GO" id="GO:0003743">
    <property type="term" value="F:translation initiation factor activity"/>
    <property type="evidence" value="ECO:0007669"/>
    <property type="project" value="TreeGrafter"/>
</dbReference>
<reference evidence="2" key="1">
    <citation type="submission" date="2018-11" db="EMBL/GenBank/DDBJ databases">
        <authorList>
            <consortium name="Pathogen Informatics"/>
        </authorList>
    </citation>
    <scope>NUCLEOTIDE SEQUENCE</scope>
</reference>
<protein>
    <recommendedName>
        <fullName evidence="1">JAB1/MPN/MOV34 metalloenzyme domain-containing protein</fullName>
    </recommendedName>
</protein>
<name>A0A3S5AJR0_9PLAT</name>
<dbReference type="Pfam" id="PF13012">
    <property type="entry name" value="MitMem_reg"/>
    <property type="match status" value="1"/>
</dbReference>
<proteinExistence type="predicted"/>
<dbReference type="AlphaFoldDB" id="A0A3S5AJR0"/>
<dbReference type="GO" id="GO:0031369">
    <property type="term" value="F:translation initiation factor binding"/>
    <property type="evidence" value="ECO:0007669"/>
    <property type="project" value="TreeGrafter"/>
</dbReference>
<dbReference type="PANTHER" id="PTHR10540">
    <property type="entry name" value="EUKARYOTIC TRANSLATION INITIATION FACTOR 3 SUBUNIT F-RELATED"/>
    <property type="match status" value="1"/>
</dbReference>
<dbReference type="Proteomes" id="UP000784294">
    <property type="component" value="Unassembled WGS sequence"/>
</dbReference>
<dbReference type="EMBL" id="CAAALY010036481">
    <property type="protein sequence ID" value="VEL18316.1"/>
    <property type="molecule type" value="Genomic_DNA"/>
</dbReference>
<gene>
    <name evidence="2" type="ORF">PXEA_LOCUS11756</name>
</gene>
<keyword evidence="3" id="KW-1185">Reference proteome</keyword>
<dbReference type="InterPro" id="IPR000555">
    <property type="entry name" value="JAMM/MPN+_dom"/>
</dbReference>
<dbReference type="PANTHER" id="PTHR10540:SF6">
    <property type="entry name" value="EUKARYOTIC TRANSLATION INITIATION FACTOR 3 SUBUNIT F"/>
    <property type="match status" value="1"/>
</dbReference>
<dbReference type="SMART" id="SM00232">
    <property type="entry name" value="JAB_MPN"/>
    <property type="match status" value="1"/>
</dbReference>
<evidence type="ECO:0000313" key="3">
    <source>
        <dbReference type="Proteomes" id="UP000784294"/>
    </source>
</evidence>
<feature type="domain" description="JAB1/MPN/MOV34 metalloenzyme" evidence="1">
    <location>
        <begin position="6"/>
        <end position="117"/>
    </location>
</feature>
<accession>A0A3S5AJR0</accession>
<dbReference type="InterPro" id="IPR024969">
    <property type="entry name" value="EIF3F/CSN6-like_C"/>
</dbReference>
<dbReference type="Pfam" id="PF01398">
    <property type="entry name" value="JAB"/>
    <property type="match status" value="1"/>
</dbReference>
<evidence type="ECO:0000313" key="2">
    <source>
        <dbReference type="EMBL" id="VEL18316.1"/>
    </source>
</evidence>
<dbReference type="GO" id="GO:0008237">
    <property type="term" value="F:metallopeptidase activity"/>
    <property type="evidence" value="ECO:0007669"/>
    <property type="project" value="InterPro"/>
</dbReference>
<evidence type="ECO:0000259" key="1">
    <source>
        <dbReference type="SMART" id="SM00232"/>
    </source>
</evidence>
<organism evidence="2 3">
    <name type="scientific">Protopolystoma xenopodis</name>
    <dbReference type="NCBI Taxonomy" id="117903"/>
    <lineage>
        <taxon>Eukaryota</taxon>
        <taxon>Metazoa</taxon>
        <taxon>Spiralia</taxon>
        <taxon>Lophotrochozoa</taxon>
        <taxon>Platyhelminthes</taxon>
        <taxon>Monogenea</taxon>
        <taxon>Polyopisthocotylea</taxon>
        <taxon>Polystomatidea</taxon>
        <taxon>Polystomatidae</taxon>
        <taxon>Protopolystoma</taxon>
    </lineage>
</organism>
<dbReference type="GO" id="GO:0071541">
    <property type="term" value="C:eukaryotic translation initiation factor 3 complex, eIF3m"/>
    <property type="evidence" value="ECO:0007669"/>
    <property type="project" value="TreeGrafter"/>
</dbReference>
<dbReference type="OrthoDB" id="25498at2759"/>
<sequence length="284" mass="32310">MESSAKVHVHPVVLLSIIDSYERRNEDSTRVIGNFDKGIIEVTNSYAVPYKESDHDINRNERIVGWYASGNEITEHAKLIHQDYYMQHYKDAIFLLVDAELSFGNKMALKAFRSRPVGVPGATRGIIFLPLDVDVECNGPEQTAVHMMAGGSAARSKDKSEVWRVNIVSYSSINRLTFNCDLWFTIFSYNFLQMGDDLIYLCQLSSRIQEMLDHVLLYVEQVVTESKPMESSIGRAIAQLIFSIPKLDPELIDNLINSSFRDLLMITYLTNLIKTHLKLLNLAN</sequence>
<dbReference type="Gene3D" id="3.40.140.10">
    <property type="entry name" value="Cytidine Deaminase, domain 2"/>
    <property type="match status" value="1"/>
</dbReference>